<feature type="region of interest" description="Disordered" evidence="5">
    <location>
        <begin position="495"/>
        <end position="531"/>
    </location>
</feature>
<dbReference type="GO" id="GO:0005654">
    <property type="term" value="C:nucleoplasm"/>
    <property type="evidence" value="ECO:0007669"/>
    <property type="project" value="TreeGrafter"/>
</dbReference>
<dbReference type="InterPro" id="IPR011992">
    <property type="entry name" value="EF-hand-dom_pair"/>
</dbReference>
<sequence length="1131" mass="128939">MLFLRRFSRTPLAQRPSGSRSSMRGWPQNPSMSLSEIQNHLKHKIGGNLRTVIRVFRLFDHNRGGHIQQHDFRRILDNYCIHLTDKEFRRLWHHYSPNNTVAISYELFLDKLGFGESHNLKIAPVCTKLAMDTKRTVSSRGTTPCERVSQRQQRARSQSSLRDTPSVQSHKDLHALFYDKMCMNSTPVWQALQAFDTTRSGCVTQDVLRAVLSSFIFPMNPHSFQKLTSRYSVRASGPVRWKHFLGHFMSTVKEEGDTKVHTNRACEQPALDEDNLDFQDIYPQLKETVHQLGMNEAGGVTRADLRHLLERSGGTQHRIPQCYLQRITELLNVLDPEHSGVIQLANLEKLNPNVTSPLPCPDTTTEPVDDPEETKDTSTKSEEQNTPEDKDITQWADKVSVASASQGTVERLLLDKLCEQLSSLLAELELCDPQHTGYITQEVLKRVLSCCGIHVSDAHFNKLCEPFSCKTGRSTVISYNSLFSNLGVPLTQGKNTSLSHGGSHYAESPCTLPQSTPPSVRGQRPPSSLTVSPETRSILDIVFQRMKSKLEQRHTSLTDRIQAIIHNSDTLYLSETDVRKILEDSWVILDIENFSKFTERLGFMDGQIERSVFLAKYEEATARAARQQGCEGGDGDRPEFDPVLMSAEQCLAALKTRIKIIHGNNLTAFRLMDRKCKGMVDCRDFRVLYYSLGLFCSDEEYERLLDLIGLHPGGNLNYTEFVSIVERNVNSKHGTQLASVQEQIHELLAVDARYKWAEMSKVLCQFDAHNQGRINKKNFRELLFTYALPLNSSEFEHLWSRYDPERRGSVAVSAFLKKLGCDHESELRSGSQKMTQTVTQFNDDRPNSADTASVEQIQQILQENNKELSTTLSRLETSKDGTVTVEELLSLLHTYSCPVQKDQLVHYLQRLNVSMDDNCEMLSYIDFLSTFDDKRENELPPASPDAVHRIESLSGLSPDTALSRMQELVTASAPNLYKAFSAFDQSRTGMIKAVDFRQVLESFCARPSDKQYRYMLSKLELNSDSSTVNWKDFLNKFQSHSQLVQEVVSGPFCKITKDLMDVESSNSNSISKEQFRQLCDRYRLSLTNDQFMCVWRQMLHYKEFMRGCGKLDRILHFRAESPINQHVIDFP</sequence>
<dbReference type="PANTHER" id="PTHR20875">
    <property type="entry name" value="EF-HAND CALCIUM-BINDING DOMAIN-CONTAINING PROTEIN 6-RELATED"/>
    <property type="match status" value="1"/>
</dbReference>
<feature type="compositionally biased region" description="Basic and acidic residues" evidence="5">
    <location>
        <begin position="374"/>
        <end position="391"/>
    </location>
</feature>
<evidence type="ECO:0000259" key="6">
    <source>
        <dbReference type="PROSITE" id="PS50222"/>
    </source>
</evidence>
<dbReference type="PROSITE" id="PS50222">
    <property type="entry name" value="EF_HAND_2"/>
    <property type="match status" value="3"/>
</dbReference>
<dbReference type="PROSITE" id="PS00018">
    <property type="entry name" value="EF_HAND_1"/>
    <property type="match status" value="1"/>
</dbReference>
<dbReference type="PANTHER" id="PTHR20875:SF2">
    <property type="entry name" value="EF-HAND CALCIUM-BINDING DOMAIN-CONTAINING PROTEIN 6"/>
    <property type="match status" value="1"/>
</dbReference>
<feature type="domain" description="EF-hand" evidence="6">
    <location>
        <begin position="863"/>
        <end position="898"/>
    </location>
</feature>
<dbReference type="Proteomes" id="UP001187415">
    <property type="component" value="Unassembled WGS sequence"/>
</dbReference>
<feature type="region of interest" description="Disordered" evidence="5">
    <location>
        <begin position="7"/>
        <end position="30"/>
    </location>
</feature>
<evidence type="ECO:0000313" key="8">
    <source>
        <dbReference type="Proteomes" id="UP001187415"/>
    </source>
</evidence>
<dbReference type="AlphaFoldDB" id="A0AA88NFP1"/>
<evidence type="ECO:0000256" key="3">
    <source>
        <dbReference type="ARBA" id="ARBA00022737"/>
    </source>
</evidence>
<evidence type="ECO:0000256" key="2">
    <source>
        <dbReference type="ARBA" id="ARBA00022723"/>
    </source>
</evidence>
<dbReference type="InterPro" id="IPR002048">
    <property type="entry name" value="EF_hand_dom"/>
</dbReference>
<protein>
    <recommendedName>
        <fullName evidence="6">EF-hand domain-containing protein</fullName>
    </recommendedName>
</protein>
<dbReference type="InterPro" id="IPR015070">
    <property type="entry name" value="EF_hand_DJBP"/>
</dbReference>
<dbReference type="GO" id="GO:0005509">
    <property type="term" value="F:calcium ion binding"/>
    <property type="evidence" value="ECO:0007669"/>
    <property type="project" value="InterPro"/>
</dbReference>
<name>A0AA88NFP1_CHASR</name>
<gene>
    <name evidence="7" type="ORF">Q5P01_003298</name>
</gene>
<evidence type="ECO:0000256" key="4">
    <source>
        <dbReference type="ARBA" id="ARBA00022837"/>
    </source>
</evidence>
<dbReference type="Pfam" id="PF08976">
    <property type="entry name" value="EF-hand_11"/>
    <property type="match status" value="2"/>
</dbReference>
<proteinExistence type="predicted"/>
<feature type="domain" description="EF-hand" evidence="6">
    <location>
        <begin position="971"/>
        <end position="1006"/>
    </location>
</feature>
<reference evidence="7" key="1">
    <citation type="submission" date="2023-07" db="EMBL/GenBank/DDBJ databases">
        <title>Chromosome-level Genome Assembly of Striped Snakehead (Channa striata).</title>
        <authorList>
            <person name="Liu H."/>
        </authorList>
    </citation>
    <scope>NUCLEOTIDE SEQUENCE</scope>
    <source>
        <strain evidence="7">Gz</strain>
        <tissue evidence="7">Muscle</tissue>
    </source>
</reference>
<accession>A0AA88NFP1</accession>
<feature type="compositionally biased region" description="Low complexity" evidence="5">
    <location>
        <begin position="150"/>
        <end position="160"/>
    </location>
</feature>
<evidence type="ECO:0000313" key="7">
    <source>
        <dbReference type="EMBL" id="KAK2858678.1"/>
    </source>
</evidence>
<dbReference type="EMBL" id="JAUPFM010000002">
    <property type="protein sequence ID" value="KAK2858678.1"/>
    <property type="molecule type" value="Genomic_DNA"/>
</dbReference>
<evidence type="ECO:0000256" key="5">
    <source>
        <dbReference type="SAM" id="MobiDB-lite"/>
    </source>
</evidence>
<feature type="region of interest" description="Disordered" evidence="5">
    <location>
        <begin position="352"/>
        <end position="391"/>
    </location>
</feature>
<keyword evidence="8" id="KW-1185">Reference proteome</keyword>
<dbReference type="Pfam" id="PF13833">
    <property type="entry name" value="EF-hand_8"/>
    <property type="match status" value="1"/>
</dbReference>
<keyword evidence="2" id="KW-0479">Metal-binding</keyword>
<dbReference type="SUPFAM" id="SSF47473">
    <property type="entry name" value="EF-hand"/>
    <property type="match status" value="4"/>
</dbReference>
<evidence type="ECO:0000256" key="1">
    <source>
        <dbReference type="ARBA" id="ARBA00022553"/>
    </source>
</evidence>
<dbReference type="FunFam" id="1.10.238.10:FF:000121">
    <property type="entry name" value="EF-hand calcium-binding domain-containing protein 6"/>
    <property type="match status" value="1"/>
</dbReference>
<organism evidence="7 8">
    <name type="scientific">Channa striata</name>
    <name type="common">Snakehead murrel</name>
    <name type="synonym">Ophicephalus striatus</name>
    <dbReference type="NCBI Taxonomy" id="64152"/>
    <lineage>
        <taxon>Eukaryota</taxon>
        <taxon>Metazoa</taxon>
        <taxon>Chordata</taxon>
        <taxon>Craniata</taxon>
        <taxon>Vertebrata</taxon>
        <taxon>Euteleostomi</taxon>
        <taxon>Actinopterygii</taxon>
        <taxon>Neopterygii</taxon>
        <taxon>Teleostei</taxon>
        <taxon>Neoteleostei</taxon>
        <taxon>Acanthomorphata</taxon>
        <taxon>Anabantaria</taxon>
        <taxon>Anabantiformes</taxon>
        <taxon>Channoidei</taxon>
        <taxon>Channidae</taxon>
        <taxon>Channa</taxon>
    </lineage>
</organism>
<feature type="region of interest" description="Disordered" evidence="5">
    <location>
        <begin position="137"/>
        <end position="167"/>
    </location>
</feature>
<feature type="domain" description="EF-hand" evidence="6">
    <location>
        <begin position="47"/>
        <end position="82"/>
    </location>
</feature>
<keyword evidence="3" id="KW-0677">Repeat</keyword>
<keyword evidence="1" id="KW-0597">Phosphoprotein</keyword>
<feature type="compositionally biased region" description="Polar residues" evidence="5">
    <location>
        <begin position="16"/>
        <end position="30"/>
    </location>
</feature>
<dbReference type="InterPro" id="IPR052603">
    <property type="entry name" value="EFCB6"/>
</dbReference>
<dbReference type="Gene3D" id="1.10.238.10">
    <property type="entry name" value="EF-hand"/>
    <property type="match status" value="7"/>
</dbReference>
<comment type="caution">
    <text evidence="7">The sequence shown here is derived from an EMBL/GenBank/DDBJ whole genome shotgun (WGS) entry which is preliminary data.</text>
</comment>
<dbReference type="InterPro" id="IPR018247">
    <property type="entry name" value="EF_Hand_1_Ca_BS"/>
</dbReference>
<keyword evidence="4" id="KW-0106">Calcium</keyword>